<dbReference type="Proteomes" id="UP001519325">
    <property type="component" value="Unassembled WGS sequence"/>
</dbReference>
<dbReference type="EC" id="3.6.3.-" evidence="4"/>
<dbReference type="InterPro" id="IPR011703">
    <property type="entry name" value="ATPase_AAA-3"/>
</dbReference>
<dbReference type="PANTHER" id="PTHR42759">
    <property type="entry name" value="MOXR FAMILY PROTEIN"/>
    <property type="match status" value="1"/>
</dbReference>
<keyword evidence="5" id="KW-1185">Reference proteome</keyword>
<name>A0ABS4QJD6_9NOCA</name>
<reference evidence="4 5" key="1">
    <citation type="submission" date="2021-03" db="EMBL/GenBank/DDBJ databases">
        <title>Sequencing the genomes of 1000 actinobacteria strains.</title>
        <authorList>
            <person name="Klenk H.-P."/>
        </authorList>
    </citation>
    <scope>NUCLEOTIDE SEQUENCE [LARGE SCALE GENOMIC DNA]</scope>
    <source>
        <strain evidence="4 5">DSM 45516</strain>
    </source>
</reference>
<sequence>MSEAAPAHRALDELQRVIVGRREALGVIMATILAGGHVLIEDLPGLGKTMIARSFGAVLGLEVKRIQFTPDLLPADVLGSTVFNSGTSTFEYRPGPIRTNILIADEINRTPPKTQSALLEAMAEGQVSVDGITRPLPSPFLVLATQNPIEHEGTYELPEAQLDRFATRLRLGYSTAGEEKSLLRRRMERTGQAPRARQILDAGAVLGLRDAVDAVTAHDDILEYIVALARATRTHVHVAVGASPRAELDLLQLARAYALLGGRDFVVPEDVKALAATTLSHRITPRPESWVRGITGETIVAEVLGRVPAPRLAGSRHTEPADSEPPRLIGSSVAP</sequence>
<evidence type="ECO:0000313" key="4">
    <source>
        <dbReference type="EMBL" id="MBP2191817.1"/>
    </source>
</evidence>
<dbReference type="CDD" id="cd00009">
    <property type="entry name" value="AAA"/>
    <property type="match status" value="1"/>
</dbReference>
<dbReference type="RefSeq" id="WP_209894010.1">
    <property type="nucleotide sequence ID" value="NZ_JAGGMR010000001.1"/>
</dbReference>
<dbReference type="Gene3D" id="3.40.50.300">
    <property type="entry name" value="P-loop containing nucleotide triphosphate hydrolases"/>
    <property type="match status" value="1"/>
</dbReference>
<dbReference type="Gene3D" id="1.10.8.80">
    <property type="entry name" value="Magnesium chelatase subunit I, C-Terminal domain"/>
    <property type="match status" value="1"/>
</dbReference>
<organism evidence="4 5">
    <name type="scientific">Nocardia goodfellowii</name>
    <dbReference type="NCBI Taxonomy" id="882446"/>
    <lineage>
        <taxon>Bacteria</taxon>
        <taxon>Bacillati</taxon>
        <taxon>Actinomycetota</taxon>
        <taxon>Actinomycetes</taxon>
        <taxon>Mycobacteriales</taxon>
        <taxon>Nocardiaceae</taxon>
        <taxon>Nocardia</taxon>
    </lineage>
</organism>
<dbReference type="InterPro" id="IPR050764">
    <property type="entry name" value="CbbQ/NirQ/NorQ/GpvN"/>
</dbReference>
<dbReference type="InterPro" id="IPR027417">
    <property type="entry name" value="P-loop_NTPase"/>
</dbReference>
<feature type="region of interest" description="Disordered" evidence="1">
    <location>
        <begin position="311"/>
        <end position="335"/>
    </location>
</feature>
<feature type="domain" description="ChlI/MoxR AAA lid" evidence="3">
    <location>
        <begin position="230"/>
        <end position="301"/>
    </location>
</feature>
<evidence type="ECO:0000259" key="3">
    <source>
        <dbReference type="Pfam" id="PF17863"/>
    </source>
</evidence>
<accession>A0ABS4QJD6</accession>
<proteinExistence type="predicted"/>
<dbReference type="SUPFAM" id="SSF52540">
    <property type="entry name" value="P-loop containing nucleoside triphosphate hydrolases"/>
    <property type="match status" value="1"/>
</dbReference>
<comment type="caution">
    <text evidence="4">The sequence shown here is derived from an EMBL/GenBank/DDBJ whole genome shotgun (WGS) entry which is preliminary data.</text>
</comment>
<dbReference type="EMBL" id="JAGGMR010000001">
    <property type="protein sequence ID" value="MBP2191817.1"/>
    <property type="molecule type" value="Genomic_DNA"/>
</dbReference>
<evidence type="ECO:0000313" key="5">
    <source>
        <dbReference type="Proteomes" id="UP001519325"/>
    </source>
</evidence>
<dbReference type="Pfam" id="PF07726">
    <property type="entry name" value="AAA_3"/>
    <property type="match status" value="1"/>
</dbReference>
<dbReference type="PANTHER" id="PTHR42759:SF5">
    <property type="entry name" value="METHANOL DEHYDROGENASE REGULATOR"/>
    <property type="match status" value="1"/>
</dbReference>
<dbReference type="GO" id="GO:0016787">
    <property type="term" value="F:hydrolase activity"/>
    <property type="evidence" value="ECO:0007669"/>
    <property type="project" value="UniProtKB-KW"/>
</dbReference>
<protein>
    <submittedName>
        <fullName evidence="4">MoxR-like ATPase</fullName>
        <ecNumber evidence="4">3.6.3.-</ecNumber>
    </submittedName>
</protein>
<gene>
    <name evidence="4" type="ORF">BJ987_004718</name>
</gene>
<dbReference type="Pfam" id="PF17863">
    <property type="entry name" value="AAA_lid_2"/>
    <property type="match status" value="1"/>
</dbReference>
<evidence type="ECO:0000256" key="1">
    <source>
        <dbReference type="SAM" id="MobiDB-lite"/>
    </source>
</evidence>
<feature type="domain" description="ATPase AAA-3" evidence="2">
    <location>
        <begin position="37"/>
        <end position="166"/>
    </location>
</feature>
<keyword evidence="4" id="KW-0378">Hydrolase</keyword>
<dbReference type="PIRSF" id="PIRSF002849">
    <property type="entry name" value="AAA_ATPase_chaperone_MoxR_prd"/>
    <property type="match status" value="1"/>
</dbReference>
<evidence type="ECO:0000259" key="2">
    <source>
        <dbReference type="Pfam" id="PF07726"/>
    </source>
</evidence>
<dbReference type="InterPro" id="IPR041628">
    <property type="entry name" value="ChlI/MoxR_AAA_lid"/>
</dbReference>